<dbReference type="InterPro" id="IPR016181">
    <property type="entry name" value="Acyl_CoA_acyltransferase"/>
</dbReference>
<keyword evidence="1" id="KW-0808">Transferase</keyword>
<dbReference type="PROSITE" id="PS51186">
    <property type="entry name" value="GNAT"/>
    <property type="match status" value="1"/>
</dbReference>
<evidence type="ECO:0000313" key="8">
    <source>
        <dbReference type="EMBL" id="CAF3921502.1"/>
    </source>
</evidence>
<evidence type="ECO:0000256" key="2">
    <source>
        <dbReference type="ARBA" id="ARBA00023315"/>
    </source>
</evidence>
<name>A0A814L3K0_9BILA</name>
<dbReference type="EMBL" id="CAJOAX010004795">
    <property type="protein sequence ID" value="CAF3921502.1"/>
    <property type="molecule type" value="Genomic_DNA"/>
</dbReference>
<feature type="domain" description="N-acetyltransferase" evidence="4">
    <location>
        <begin position="13"/>
        <end position="176"/>
    </location>
</feature>
<dbReference type="InterPro" id="IPR000182">
    <property type="entry name" value="GNAT_dom"/>
</dbReference>
<dbReference type="Proteomes" id="UP000663874">
    <property type="component" value="Unassembled WGS sequence"/>
</dbReference>
<accession>A0A814L3K0</accession>
<dbReference type="OrthoDB" id="630895at2759"/>
<comment type="similarity">
    <text evidence="3">Belongs to the acetyltransferase family. RimJ subfamily.</text>
</comment>
<dbReference type="Proteomes" id="UP000663889">
    <property type="component" value="Unassembled WGS sequence"/>
</dbReference>
<evidence type="ECO:0000256" key="3">
    <source>
        <dbReference type="ARBA" id="ARBA00038502"/>
    </source>
</evidence>
<dbReference type="Proteomes" id="UP000663882">
    <property type="component" value="Unassembled WGS sequence"/>
</dbReference>
<dbReference type="InterPro" id="IPR051531">
    <property type="entry name" value="N-acetyltransferase"/>
</dbReference>
<dbReference type="EMBL" id="CAJNOO010000914">
    <property type="protein sequence ID" value="CAF1060525.1"/>
    <property type="molecule type" value="Genomic_DNA"/>
</dbReference>
<evidence type="ECO:0000313" key="5">
    <source>
        <dbReference type="EMBL" id="CAF1060525.1"/>
    </source>
</evidence>
<dbReference type="AlphaFoldDB" id="A0A814L3K0"/>
<evidence type="ECO:0000313" key="7">
    <source>
        <dbReference type="EMBL" id="CAF3762414.1"/>
    </source>
</evidence>
<comment type="caution">
    <text evidence="5">The sequence shown here is derived from an EMBL/GenBank/DDBJ whole genome shotgun (WGS) entry which is preliminary data.</text>
</comment>
<evidence type="ECO:0000313" key="9">
    <source>
        <dbReference type="Proteomes" id="UP000663882"/>
    </source>
</evidence>
<sequence>MVSNRYDIDDEIYITDLLTNEDIPSFVKYLNNPIIEANSITIPHPYTTKDGEDFIQKIKSDSLNLTRIFTIRLRANDELIGECGLHRSIGNERRTEIGYWLGEPYWHRGLMSKAVNKAIEIIKIEWKNLVRIEAKIFPWNKASMRVAEKCGFVLEGVLRKHAYKNGQDIDEHLYALIIE</sequence>
<dbReference type="GO" id="GO:0016747">
    <property type="term" value="F:acyltransferase activity, transferring groups other than amino-acyl groups"/>
    <property type="evidence" value="ECO:0007669"/>
    <property type="project" value="InterPro"/>
</dbReference>
<keyword evidence="2" id="KW-0012">Acyltransferase</keyword>
<dbReference type="PANTHER" id="PTHR43792:SF8">
    <property type="entry name" value="[RIBOSOMAL PROTEIN US5]-ALANINE N-ACETYLTRANSFERASE"/>
    <property type="match status" value="1"/>
</dbReference>
<dbReference type="EMBL" id="CAJNOU010000919">
    <property type="protein sequence ID" value="CAF1115908.1"/>
    <property type="molecule type" value="Genomic_DNA"/>
</dbReference>
<dbReference type="PANTHER" id="PTHR43792">
    <property type="entry name" value="GNAT FAMILY, PUTATIVE (AFU_ORTHOLOGUE AFUA_3G00765)-RELATED-RELATED"/>
    <property type="match status" value="1"/>
</dbReference>
<evidence type="ECO:0000313" key="6">
    <source>
        <dbReference type="EMBL" id="CAF1115908.1"/>
    </source>
</evidence>
<dbReference type="SUPFAM" id="SSF55729">
    <property type="entry name" value="Acyl-CoA N-acyltransferases (Nat)"/>
    <property type="match status" value="1"/>
</dbReference>
<evidence type="ECO:0000256" key="1">
    <source>
        <dbReference type="ARBA" id="ARBA00022679"/>
    </source>
</evidence>
<reference evidence="5" key="1">
    <citation type="submission" date="2021-02" db="EMBL/GenBank/DDBJ databases">
        <authorList>
            <person name="Nowell W R."/>
        </authorList>
    </citation>
    <scope>NUCLEOTIDE SEQUENCE</scope>
</reference>
<dbReference type="Gene3D" id="3.40.630.30">
    <property type="match status" value="1"/>
</dbReference>
<evidence type="ECO:0000259" key="4">
    <source>
        <dbReference type="PROSITE" id="PS51186"/>
    </source>
</evidence>
<protein>
    <recommendedName>
        <fullName evidence="4">N-acetyltransferase domain-containing protein</fullName>
    </recommendedName>
</protein>
<proteinExistence type="inferred from homology"/>
<dbReference type="Pfam" id="PF13302">
    <property type="entry name" value="Acetyltransf_3"/>
    <property type="match status" value="1"/>
</dbReference>
<organism evidence="5 9">
    <name type="scientific">Rotaria sordida</name>
    <dbReference type="NCBI Taxonomy" id="392033"/>
    <lineage>
        <taxon>Eukaryota</taxon>
        <taxon>Metazoa</taxon>
        <taxon>Spiralia</taxon>
        <taxon>Gnathifera</taxon>
        <taxon>Rotifera</taxon>
        <taxon>Eurotatoria</taxon>
        <taxon>Bdelloidea</taxon>
        <taxon>Philodinida</taxon>
        <taxon>Philodinidae</taxon>
        <taxon>Rotaria</taxon>
    </lineage>
</organism>
<dbReference type="Proteomes" id="UP000663823">
    <property type="component" value="Unassembled WGS sequence"/>
</dbReference>
<gene>
    <name evidence="7" type="ORF">FNK824_LOCUS12881</name>
    <name evidence="8" type="ORF">OTI717_LOCUS24850</name>
    <name evidence="5" type="ORF">RFH988_LOCUS17229</name>
    <name evidence="6" type="ORF">SEV965_LOCUS16639</name>
</gene>
<dbReference type="EMBL" id="CAJOBE010001646">
    <property type="protein sequence ID" value="CAF3762414.1"/>
    <property type="molecule type" value="Genomic_DNA"/>
</dbReference>